<keyword evidence="2" id="KW-0812">Transmembrane</keyword>
<keyword evidence="6" id="KW-1185">Reference proteome</keyword>
<dbReference type="AlphaFoldDB" id="A0AAX3MUH0"/>
<name>A0AAX3MUH0_9BACL</name>
<protein>
    <submittedName>
        <fullName evidence="3">Uncharacterized protein</fullName>
    </submittedName>
</protein>
<gene>
    <name evidence="3" type="ORF">PUW23_17205</name>
    <name evidence="4" type="ORF">PUW25_17035</name>
</gene>
<sequence>MTNQLSRAETYGHRKKRETKQRSKKDHHQPNKQARSDNKAQSRKHNSSKKAASAPATLSRVQKKQQPNTKKSSQQIQEAETLPTRSDLFPSQRVRLSKWFVNSLIIIFILLTGALVYWGIIGAPPLRTLL</sequence>
<proteinExistence type="predicted"/>
<organism evidence="3 5">
    <name type="scientific">Paenibacillus urinalis</name>
    <dbReference type="NCBI Taxonomy" id="521520"/>
    <lineage>
        <taxon>Bacteria</taxon>
        <taxon>Bacillati</taxon>
        <taxon>Bacillota</taxon>
        <taxon>Bacilli</taxon>
        <taxon>Bacillales</taxon>
        <taxon>Paenibacillaceae</taxon>
        <taxon>Paenibacillus</taxon>
    </lineage>
</organism>
<keyword evidence="2" id="KW-1133">Transmembrane helix</keyword>
<evidence type="ECO:0000313" key="5">
    <source>
        <dbReference type="Proteomes" id="UP001220962"/>
    </source>
</evidence>
<feature type="compositionally biased region" description="Polar residues" evidence="1">
    <location>
        <begin position="64"/>
        <end position="78"/>
    </location>
</feature>
<accession>A0AAX3MUH0</accession>
<feature type="compositionally biased region" description="Basic residues" evidence="1">
    <location>
        <begin position="13"/>
        <end position="27"/>
    </location>
</feature>
<dbReference type="RefSeq" id="WP_274337317.1">
    <property type="nucleotide sequence ID" value="NZ_CP118101.1"/>
</dbReference>
<dbReference type="EMBL" id="CP118108">
    <property type="protein sequence ID" value="WDI00976.1"/>
    <property type="molecule type" value="Genomic_DNA"/>
</dbReference>
<dbReference type="Proteomes" id="UP001220962">
    <property type="component" value="Chromosome"/>
</dbReference>
<evidence type="ECO:0000256" key="2">
    <source>
        <dbReference type="SAM" id="Phobius"/>
    </source>
</evidence>
<feature type="transmembrane region" description="Helical" evidence="2">
    <location>
        <begin position="99"/>
        <end position="120"/>
    </location>
</feature>
<evidence type="ECO:0000313" key="4">
    <source>
        <dbReference type="EMBL" id="WDI00976.1"/>
    </source>
</evidence>
<keyword evidence="2" id="KW-0472">Membrane</keyword>
<evidence type="ECO:0000256" key="1">
    <source>
        <dbReference type="SAM" id="MobiDB-lite"/>
    </source>
</evidence>
<evidence type="ECO:0000313" key="3">
    <source>
        <dbReference type="EMBL" id="WDH81261.1"/>
    </source>
</evidence>
<dbReference type="EMBL" id="CP118101">
    <property type="protein sequence ID" value="WDH81261.1"/>
    <property type="molecule type" value="Genomic_DNA"/>
</dbReference>
<reference evidence="3 6" key="1">
    <citation type="submission" date="2023-02" db="EMBL/GenBank/DDBJ databases">
        <title>Pathogen: clinical or host-associated sample.</title>
        <authorList>
            <person name="Hergert J."/>
            <person name="Casey R."/>
            <person name="Wagner J."/>
            <person name="Young E.L."/>
            <person name="Oakeson K.F."/>
        </authorList>
    </citation>
    <scope>NUCLEOTIDE SEQUENCE</scope>
    <source>
        <strain evidence="4 6">2022CK-00829</strain>
        <strain evidence="3">2022CK-00830</strain>
    </source>
</reference>
<dbReference type="Proteomes" id="UP001221519">
    <property type="component" value="Chromosome"/>
</dbReference>
<evidence type="ECO:0000313" key="6">
    <source>
        <dbReference type="Proteomes" id="UP001221519"/>
    </source>
</evidence>
<feature type="region of interest" description="Disordered" evidence="1">
    <location>
        <begin position="1"/>
        <end position="84"/>
    </location>
</feature>